<reference evidence="4 5" key="1">
    <citation type="submission" date="2016-10" db="EMBL/GenBank/DDBJ databases">
        <authorList>
            <person name="de Groot N.N."/>
        </authorList>
    </citation>
    <scope>NUCLEOTIDE SEQUENCE [LARGE SCALE GENOMIC DNA]</scope>
    <source>
        <strain evidence="4 5">Vu-144</strain>
    </source>
</reference>
<keyword evidence="1" id="KW-0732">Signal</keyword>
<evidence type="ECO:0000259" key="2">
    <source>
        <dbReference type="Pfam" id="PF17389"/>
    </source>
</evidence>
<dbReference type="Pfam" id="PF17389">
    <property type="entry name" value="Bac_rhamnosid6H"/>
    <property type="match status" value="1"/>
</dbReference>
<evidence type="ECO:0000256" key="1">
    <source>
        <dbReference type="SAM" id="SignalP"/>
    </source>
</evidence>
<evidence type="ECO:0000259" key="3">
    <source>
        <dbReference type="Pfam" id="PF17390"/>
    </source>
</evidence>
<organism evidence="4 5">
    <name type="scientific">Arachidicoccus rhizosphaerae</name>
    <dbReference type="NCBI Taxonomy" id="551991"/>
    <lineage>
        <taxon>Bacteria</taxon>
        <taxon>Pseudomonadati</taxon>
        <taxon>Bacteroidota</taxon>
        <taxon>Chitinophagia</taxon>
        <taxon>Chitinophagales</taxon>
        <taxon>Chitinophagaceae</taxon>
        <taxon>Arachidicoccus</taxon>
    </lineage>
</organism>
<dbReference type="InterPro" id="IPR008979">
    <property type="entry name" value="Galactose-bd-like_sf"/>
</dbReference>
<proteinExistence type="predicted"/>
<dbReference type="AlphaFoldDB" id="A0A1H4BCY8"/>
<dbReference type="InterPro" id="IPR008928">
    <property type="entry name" value="6-hairpin_glycosidase_sf"/>
</dbReference>
<dbReference type="SUPFAM" id="SSF49785">
    <property type="entry name" value="Galactose-binding domain-like"/>
    <property type="match status" value="1"/>
</dbReference>
<dbReference type="InterPro" id="IPR012341">
    <property type="entry name" value="6hp_glycosidase-like_sf"/>
</dbReference>
<feature type="domain" description="Alpha-L-rhamnosidase six-hairpin glycosidase" evidence="2">
    <location>
        <begin position="402"/>
        <end position="733"/>
    </location>
</feature>
<dbReference type="Gene3D" id="2.60.420.10">
    <property type="entry name" value="Maltose phosphorylase, domain 3"/>
    <property type="match status" value="1"/>
</dbReference>
<evidence type="ECO:0000313" key="4">
    <source>
        <dbReference type="EMBL" id="SEA46029.1"/>
    </source>
</evidence>
<sequence>MKNRTVINTKIIYCFCLAALIMGAISVVGAQETKTNENGLSIYGNQPWAAKWIAPAGITGHEYGVYHFRKVIELAAKPDAFPINVSADNRYKLFVNGHLVSLGPARGDLHYWNYEKVDLALYLKAGKNVLTALVWNEAEYSNEAQMTNRTGFIMQGSDKNATICNTDNSWRCVKDPAYSLLRQFFIAGPGQLVDMHLVIKGCDEPDFDDSSWPTAQEIANGNPKGSSDGGWMLVPSIIPQMELRYQRIPELRKVTGMDKNRTTALEGFPEKKRSITIPAHSTVTLLLDQSYLTNAYFTLNFSKGNNANIAIGYAETLYLNPDPDRDRNSLSSHPAKGNRNEISGKFFTGMTDSTISDGSNNQNFTTLFWRTYRYVELRIYTKDEPLVIEDVYGTFTGYPFKQNARFSSNVDSLHQILDIGWRTARLDAMETYMDCPYYEQLQYIGDTRIQAEVSYFNSGDDRLARNALNLMDHSRLPEGVTMSRWPSHGTQIISTFSLWYIGMLHDYWMYRPDSSFVQQKLPGTRQVLSFFHQFEGKDGSLVNLPYWKFVDWVGGPGWMMGEAPKGSDGCSAMLDLQLLKAYQWASAMEDRLGMKAYADLYQDRAKRLIQTIKIKYYNKEKGLFADTKEQNTYSQHVNALAILAGLVDKADLKAFGNKVLKDNSLVQCTIYFKYYLNQALVKAGLGDDYLNWLGIWWDNIKLGLTTWAEDSNLQYARSDCHAWGASPNIEFYRTVLGIDSDSPGFKTVRITPHLGKLTQAGGEIPHPAGTIKVAYHLKANANKWQADIELPQGITGHFVWAGKKMSLKSGTNHFDL</sequence>
<dbReference type="PANTHER" id="PTHR34987">
    <property type="entry name" value="C, PUTATIVE (AFU_ORTHOLOGUE AFUA_3G02880)-RELATED"/>
    <property type="match status" value="1"/>
</dbReference>
<accession>A0A1H4BCY8</accession>
<feature type="signal peptide" evidence="1">
    <location>
        <begin position="1"/>
        <end position="30"/>
    </location>
</feature>
<dbReference type="Proteomes" id="UP000199041">
    <property type="component" value="Unassembled WGS sequence"/>
</dbReference>
<dbReference type="InterPro" id="IPR035396">
    <property type="entry name" value="Bac_rhamnosid6H"/>
</dbReference>
<dbReference type="PANTHER" id="PTHR34987:SF2">
    <property type="entry name" value="B, PUTATIVE (AFU_ORTHOLOGUE AFUA_7G05040)-RELATED"/>
    <property type="match status" value="1"/>
</dbReference>
<dbReference type="Gene3D" id="1.50.10.10">
    <property type="match status" value="1"/>
</dbReference>
<dbReference type="Pfam" id="PF17390">
    <property type="entry name" value="Bac_rhamnosid_C"/>
    <property type="match status" value="1"/>
</dbReference>
<gene>
    <name evidence="4" type="ORF">SAMN05192529_12013</name>
</gene>
<dbReference type="GO" id="GO:0005975">
    <property type="term" value="P:carbohydrate metabolic process"/>
    <property type="evidence" value="ECO:0007669"/>
    <property type="project" value="InterPro"/>
</dbReference>
<dbReference type="EMBL" id="FNQY01000020">
    <property type="protein sequence ID" value="SEA46029.1"/>
    <property type="molecule type" value="Genomic_DNA"/>
</dbReference>
<protein>
    <submittedName>
        <fullName evidence="4">Alpha-L-rhamnosidase</fullName>
    </submittedName>
</protein>
<keyword evidence="5" id="KW-1185">Reference proteome</keyword>
<dbReference type="Gene3D" id="2.60.120.260">
    <property type="entry name" value="Galactose-binding domain-like"/>
    <property type="match status" value="1"/>
</dbReference>
<dbReference type="SUPFAM" id="SSF48208">
    <property type="entry name" value="Six-hairpin glycosidases"/>
    <property type="match status" value="1"/>
</dbReference>
<name>A0A1H4BCY8_9BACT</name>
<dbReference type="InterPro" id="IPR035398">
    <property type="entry name" value="Bac_rhamnosid_C"/>
</dbReference>
<evidence type="ECO:0000313" key="5">
    <source>
        <dbReference type="Proteomes" id="UP000199041"/>
    </source>
</evidence>
<dbReference type="STRING" id="551991.SAMN05192529_12013"/>
<feature type="domain" description="Alpha-L-rhamnosidase C-terminal" evidence="3">
    <location>
        <begin position="737"/>
        <end position="798"/>
    </location>
</feature>
<feature type="chain" id="PRO_5011656421" evidence="1">
    <location>
        <begin position="31"/>
        <end position="816"/>
    </location>
</feature>